<dbReference type="EMBL" id="PDCK01000043">
    <property type="protein sequence ID" value="PRQ29696.1"/>
    <property type="molecule type" value="Genomic_DNA"/>
</dbReference>
<dbReference type="Proteomes" id="UP000238479">
    <property type="component" value="Chromosome 5"/>
</dbReference>
<comment type="caution">
    <text evidence="1">The sequence shown here is derived from an EMBL/GenBank/DDBJ whole genome shotgun (WGS) entry which is preliminary data.</text>
</comment>
<sequence>MPLNLVAWSALNYLGSTDNEVLKVEYNMFGTPRSKASNSACRVELDIITVCRKPPKTTPTSTPPKPIGT</sequence>
<dbReference type="Gramene" id="PRQ29696">
    <property type="protein sequence ID" value="PRQ29696"/>
    <property type="gene ID" value="RchiOBHm_Chr5g0016591"/>
</dbReference>
<reference evidence="1 2" key="1">
    <citation type="journal article" date="2018" name="Nat. Genet.">
        <title>The Rosa genome provides new insights in the design of modern roses.</title>
        <authorList>
            <person name="Bendahmane M."/>
        </authorList>
    </citation>
    <scope>NUCLEOTIDE SEQUENCE [LARGE SCALE GENOMIC DNA]</scope>
    <source>
        <strain evidence="2">cv. Old Blush</strain>
    </source>
</reference>
<keyword evidence="2" id="KW-1185">Reference proteome</keyword>
<evidence type="ECO:0000313" key="1">
    <source>
        <dbReference type="EMBL" id="PRQ29696.1"/>
    </source>
</evidence>
<protein>
    <submittedName>
        <fullName evidence="1">Uncharacterized protein</fullName>
    </submittedName>
</protein>
<proteinExistence type="predicted"/>
<gene>
    <name evidence="1" type="ORF">RchiOBHm_Chr5g0016591</name>
</gene>
<organism evidence="1 2">
    <name type="scientific">Rosa chinensis</name>
    <name type="common">China rose</name>
    <dbReference type="NCBI Taxonomy" id="74649"/>
    <lineage>
        <taxon>Eukaryota</taxon>
        <taxon>Viridiplantae</taxon>
        <taxon>Streptophyta</taxon>
        <taxon>Embryophyta</taxon>
        <taxon>Tracheophyta</taxon>
        <taxon>Spermatophyta</taxon>
        <taxon>Magnoliopsida</taxon>
        <taxon>eudicotyledons</taxon>
        <taxon>Gunneridae</taxon>
        <taxon>Pentapetalae</taxon>
        <taxon>rosids</taxon>
        <taxon>fabids</taxon>
        <taxon>Rosales</taxon>
        <taxon>Rosaceae</taxon>
        <taxon>Rosoideae</taxon>
        <taxon>Rosoideae incertae sedis</taxon>
        <taxon>Rosa</taxon>
    </lineage>
</organism>
<accession>A0A2P6Q692</accession>
<evidence type="ECO:0000313" key="2">
    <source>
        <dbReference type="Proteomes" id="UP000238479"/>
    </source>
</evidence>
<name>A0A2P6Q692_ROSCH</name>
<dbReference type="AlphaFoldDB" id="A0A2P6Q692"/>